<evidence type="ECO:0008006" key="3">
    <source>
        <dbReference type="Google" id="ProtNLM"/>
    </source>
</evidence>
<evidence type="ECO:0000313" key="1">
    <source>
        <dbReference type="EMBL" id="KAK8967999.1"/>
    </source>
</evidence>
<comment type="caution">
    <text evidence="1">The sequence shown here is derived from an EMBL/GenBank/DDBJ whole genome shotgun (WGS) entry which is preliminary data.</text>
</comment>
<dbReference type="Gene3D" id="3.10.280.10">
    <property type="entry name" value="Mitochondrial glycoprotein"/>
    <property type="match status" value="1"/>
</dbReference>
<gene>
    <name evidence="1" type="ORF">KSP40_PGU013235</name>
</gene>
<dbReference type="Pfam" id="PF02330">
    <property type="entry name" value="MAM33"/>
    <property type="match status" value="1"/>
</dbReference>
<dbReference type="SUPFAM" id="SSF54529">
    <property type="entry name" value="Mitochondrial glycoprotein MAM33-like"/>
    <property type="match status" value="1"/>
</dbReference>
<keyword evidence="2" id="KW-1185">Reference proteome</keyword>
<dbReference type="Proteomes" id="UP001412067">
    <property type="component" value="Unassembled WGS sequence"/>
</dbReference>
<name>A0ABR2MWI9_9ASPA</name>
<dbReference type="EMBL" id="JBBWWR010000004">
    <property type="protein sequence ID" value="KAK8967999.1"/>
    <property type="molecule type" value="Genomic_DNA"/>
</dbReference>
<reference evidence="1 2" key="1">
    <citation type="journal article" date="2022" name="Nat. Plants">
        <title>Genomes of leafy and leafless Platanthera orchids illuminate the evolution of mycoheterotrophy.</title>
        <authorList>
            <person name="Li M.H."/>
            <person name="Liu K.W."/>
            <person name="Li Z."/>
            <person name="Lu H.C."/>
            <person name="Ye Q.L."/>
            <person name="Zhang D."/>
            <person name="Wang J.Y."/>
            <person name="Li Y.F."/>
            <person name="Zhong Z.M."/>
            <person name="Liu X."/>
            <person name="Yu X."/>
            <person name="Liu D.K."/>
            <person name="Tu X.D."/>
            <person name="Liu B."/>
            <person name="Hao Y."/>
            <person name="Liao X.Y."/>
            <person name="Jiang Y.T."/>
            <person name="Sun W.H."/>
            <person name="Chen J."/>
            <person name="Chen Y.Q."/>
            <person name="Ai Y."/>
            <person name="Zhai J.W."/>
            <person name="Wu S.S."/>
            <person name="Zhou Z."/>
            <person name="Hsiao Y.Y."/>
            <person name="Wu W.L."/>
            <person name="Chen Y.Y."/>
            <person name="Lin Y.F."/>
            <person name="Hsu J.L."/>
            <person name="Li C.Y."/>
            <person name="Wang Z.W."/>
            <person name="Zhao X."/>
            <person name="Zhong W.Y."/>
            <person name="Ma X.K."/>
            <person name="Ma L."/>
            <person name="Huang J."/>
            <person name="Chen G.Z."/>
            <person name="Huang M.Z."/>
            <person name="Huang L."/>
            <person name="Peng D.H."/>
            <person name="Luo Y.B."/>
            <person name="Zou S.Q."/>
            <person name="Chen S.P."/>
            <person name="Lan S."/>
            <person name="Tsai W.C."/>
            <person name="Van de Peer Y."/>
            <person name="Liu Z.J."/>
        </authorList>
    </citation>
    <scope>NUCLEOTIDE SEQUENCE [LARGE SCALE GENOMIC DNA]</scope>
    <source>
        <strain evidence="1">Lor288</strain>
    </source>
</reference>
<dbReference type="PANTHER" id="PTHR10826">
    <property type="entry name" value="COMPLEMENT COMPONENT 1"/>
    <property type="match status" value="1"/>
</dbReference>
<dbReference type="PANTHER" id="PTHR10826:SF36">
    <property type="entry name" value="OS08G0439900 PROTEIN"/>
    <property type="match status" value="1"/>
</dbReference>
<accession>A0ABR2MWI9</accession>
<proteinExistence type="predicted"/>
<sequence>MTTRLFFRAQRSLSLKTLALAHPSILSSSRSYISEMRRSALKDNLLRILRTEITYEFEHRSPRLVIYPTNIQSIAAPLENSNFSDSRLNPGSFLQSPTSFDSFFVEDNPGEQWIRLKRKYGEAEDIKIDATMFDGASPQRLPAAAGGEVEPRLHISLIVEVSKGEASGSVLQFVCSAWPDSLDVEKVFLVSRGPAAALRPFMGPHFKELDDELQAALRSYLEERGVNDDLAEFLHEYMENKDKTEVIRWMKNVEAYVMK</sequence>
<dbReference type="InterPro" id="IPR036561">
    <property type="entry name" value="MAM33_sf"/>
</dbReference>
<protein>
    <recommendedName>
        <fullName evidence="3">Mitochondrial glycoprotein</fullName>
    </recommendedName>
</protein>
<organism evidence="1 2">
    <name type="scientific">Platanthera guangdongensis</name>
    <dbReference type="NCBI Taxonomy" id="2320717"/>
    <lineage>
        <taxon>Eukaryota</taxon>
        <taxon>Viridiplantae</taxon>
        <taxon>Streptophyta</taxon>
        <taxon>Embryophyta</taxon>
        <taxon>Tracheophyta</taxon>
        <taxon>Spermatophyta</taxon>
        <taxon>Magnoliopsida</taxon>
        <taxon>Liliopsida</taxon>
        <taxon>Asparagales</taxon>
        <taxon>Orchidaceae</taxon>
        <taxon>Orchidoideae</taxon>
        <taxon>Orchideae</taxon>
        <taxon>Orchidinae</taxon>
        <taxon>Platanthera</taxon>
    </lineage>
</organism>
<evidence type="ECO:0000313" key="2">
    <source>
        <dbReference type="Proteomes" id="UP001412067"/>
    </source>
</evidence>
<dbReference type="InterPro" id="IPR003428">
    <property type="entry name" value="MAM33"/>
</dbReference>